<sequence>MDEKTPLLRKESSEYEDPGYAKIKKLDDPTAAVQDDTPEGETQTTAAEPSTSAAGTNTERPKKREIIRTTWQTREQELADAVCSYEGIADVVAPTYGCAVPHGICFYLCHCLSSFAVQLPLHLLLLAWPVSIAFMGSEYMERCPMDKALPFSMVVAGVWGTLALLVRLVWVFHTKFSSNETLQYWLRNGTRCLEIGFLVALISQFYYYFTLTPSFDPKDENFCNETFYSFTKWIHDLTIVLVCIWIAVYFIRGTRCMMRTT</sequence>
<comment type="caution">
    <text evidence="3">The sequence shown here is derived from an EMBL/GenBank/DDBJ whole genome shotgun (WGS) entry which is preliminary data.</text>
</comment>
<feature type="region of interest" description="Disordered" evidence="1">
    <location>
        <begin position="1"/>
        <end position="62"/>
    </location>
</feature>
<feature type="compositionally biased region" description="Polar residues" evidence="1">
    <location>
        <begin position="40"/>
        <end position="58"/>
    </location>
</feature>
<feature type="transmembrane region" description="Helical" evidence="2">
    <location>
        <begin position="104"/>
        <end position="128"/>
    </location>
</feature>
<evidence type="ECO:0000313" key="3">
    <source>
        <dbReference type="EMBL" id="GIY31205.1"/>
    </source>
</evidence>
<feature type="transmembrane region" description="Helical" evidence="2">
    <location>
        <begin position="148"/>
        <end position="172"/>
    </location>
</feature>
<dbReference type="AlphaFoldDB" id="A0AAV4SFE7"/>
<evidence type="ECO:0000256" key="1">
    <source>
        <dbReference type="SAM" id="MobiDB-lite"/>
    </source>
</evidence>
<keyword evidence="2" id="KW-1133">Transmembrane helix</keyword>
<feature type="compositionally biased region" description="Basic and acidic residues" evidence="1">
    <location>
        <begin position="1"/>
        <end position="13"/>
    </location>
</feature>
<dbReference type="Proteomes" id="UP001054837">
    <property type="component" value="Unassembled WGS sequence"/>
</dbReference>
<protein>
    <submittedName>
        <fullName evidence="3">Uncharacterized protein</fullName>
    </submittedName>
</protein>
<proteinExistence type="predicted"/>
<name>A0AAV4SFE7_9ARAC</name>
<keyword evidence="2" id="KW-0812">Transmembrane</keyword>
<gene>
    <name evidence="3" type="primary">AVEN_142904_1</name>
    <name evidence="3" type="ORF">CDAR_80851</name>
</gene>
<reference evidence="3 4" key="1">
    <citation type="submission" date="2021-06" db="EMBL/GenBank/DDBJ databases">
        <title>Caerostris darwini draft genome.</title>
        <authorList>
            <person name="Kono N."/>
            <person name="Arakawa K."/>
        </authorList>
    </citation>
    <scope>NUCLEOTIDE SEQUENCE [LARGE SCALE GENOMIC DNA]</scope>
</reference>
<keyword evidence="2" id="KW-0472">Membrane</keyword>
<feature type="transmembrane region" description="Helical" evidence="2">
    <location>
        <begin position="233"/>
        <end position="251"/>
    </location>
</feature>
<dbReference type="EMBL" id="BPLQ01007619">
    <property type="protein sequence ID" value="GIY31205.1"/>
    <property type="molecule type" value="Genomic_DNA"/>
</dbReference>
<dbReference type="InterPro" id="IPR040350">
    <property type="entry name" value="TMEM272"/>
</dbReference>
<keyword evidence="4" id="KW-1185">Reference proteome</keyword>
<evidence type="ECO:0000256" key="2">
    <source>
        <dbReference type="SAM" id="Phobius"/>
    </source>
</evidence>
<accession>A0AAV4SFE7</accession>
<feature type="transmembrane region" description="Helical" evidence="2">
    <location>
        <begin position="192"/>
        <end position="209"/>
    </location>
</feature>
<dbReference type="PANTHER" id="PTHR33444:SF2">
    <property type="entry name" value="MARVEL DOMAIN-CONTAINING PROTEIN"/>
    <property type="match status" value="1"/>
</dbReference>
<dbReference type="PANTHER" id="PTHR33444">
    <property type="entry name" value="SI:DKEY-19B23.12-RELATED"/>
    <property type="match status" value="1"/>
</dbReference>
<evidence type="ECO:0000313" key="4">
    <source>
        <dbReference type="Proteomes" id="UP001054837"/>
    </source>
</evidence>
<organism evidence="3 4">
    <name type="scientific">Caerostris darwini</name>
    <dbReference type="NCBI Taxonomy" id="1538125"/>
    <lineage>
        <taxon>Eukaryota</taxon>
        <taxon>Metazoa</taxon>
        <taxon>Ecdysozoa</taxon>
        <taxon>Arthropoda</taxon>
        <taxon>Chelicerata</taxon>
        <taxon>Arachnida</taxon>
        <taxon>Araneae</taxon>
        <taxon>Araneomorphae</taxon>
        <taxon>Entelegynae</taxon>
        <taxon>Araneoidea</taxon>
        <taxon>Araneidae</taxon>
        <taxon>Caerostris</taxon>
    </lineage>
</organism>